<evidence type="ECO:0000256" key="3">
    <source>
        <dbReference type="ARBA" id="ARBA00023274"/>
    </source>
</evidence>
<comment type="subunit">
    <text evidence="5">Part of the ribosomal stalk of the 50S ribosomal subunit. The N-terminus interacts with L11 and the large rRNA to form the base of the stalk. The C-terminus forms an elongated spine to which L12 dimers bind in a sequential fashion forming a multimeric L10(L12)X complex.</text>
</comment>
<evidence type="ECO:0000256" key="2">
    <source>
        <dbReference type="ARBA" id="ARBA00022980"/>
    </source>
</evidence>
<dbReference type="SUPFAM" id="SSF160369">
    <property type="entry name" value="Ribosomal protein L10-like"/>
    <property type="match status" value="1"/>
</dbReference>
<dbReference type="Gene3D" id="6.10.250.290">
    <property type="match status" value="1"/>
</dbReference>
<dbReference type="EMBL" id="DYVR01000098">
    <property type="protein sequence ID" value="HJF84735.1"/>
    <property type="molecule type" value="Genomic_DNA"/>
</dbReference>
<name>A0A921L7B5_9FIRM</name>
<keyword evidence="5" id="KW-0699">rRNA-binding</keyword>
<accession>A0A921L7B5</accession>
<dbReference type="Proteomes" id="UP000780768">
    <property type="component" value="Unassembled WGS sequence"/>
</dbReference>
<reference evidence="6" key="2">
    <citation type="submission" date="2021-09" db="EMBL/GenBank/DDBJ databases">
        <authorList>
            <person name="Gilroy R."/>
        </authorList>
    </citation>
    <scope>NUCLEOTIDE SEQUENCE</scope>
    <source>
        <strain evidence="6">7318</strain>
    </source>
</reference>
<dbReference type="NCBIfam" id="NF000955">
    <property type="entry name" value="PRK00099.1-1"/>
    <property type="match status" value="1"/>
</dbReference>
<dbReference type="InterPro" id="IPR001790">
    <property type="entry name" value="Ribosomal_uL10"/>
</dbReference>
<keyword evidence="2 5" id="KW-0689">Ribosomal protein</keyword>
<protein>
    <recommendedName>
        <fullName evidence="4 5">Large ribosomal subunit protein uL10</fullName>
    </recommendedName>
</protein>
<proteinExistence type="inferred from homology"/>
<dbReference type="GO" id="GO:0005840">
    <property type="term" value="C:ribosome"/>
    <property type="evidence" value="ECO:0007669"/>
    <property type="project" value="UniProtKB-KW"/>
</dbReference>
<evidence type="ECO:0000256" key="5">
    <source>
        <dbReference type="HAMAP-Rule" id="MF_00362"/>
    </source>
</evidence>
<dbReference type="HAMAP" id="MF_00362">
    <property type="entry name" value="Ribosomal_uL10"/>
    <property type="match status" value="1"/>
</dbReference>
<dbReference type="InterPro" id="IPR047865">
    <property type="entry name" value="Ribosomal_uL10_bac_type"/>
</dbReference>
<gene>
    <name evidence="5 6" type="primary">rplJ</name>
    <name evidence="6" type="ORF">K8V65_03645</name>
</gene>
<dbReference type="GO" id="GO:1990904">
    <property type="term" value="C:ribonucleoprotein complex"/>
    <property type="evidence" value="ECO:0007669"/>
    <property type="project" value="UniProtKB-KW"/>
</dbReference>
<keyword evidence="3 5" id="KW-0687">Ribonucleoprotein</keyword>
<reference evidence="6" key="1">
    <citation type="journal article" date="2021" name="PeerJ">
        <title>Extensive microbial diversity within the chicken gut microbiome revealed by metagenomics and culture.</title>
        <authorList>
            <person name="Gilroy R."/>
            <person name="Ravi A."/>
            <person name="Getino M."/>
            <person name="Pursley I."/>
            <person name="Horton D.L."/>
            <person name="Alikhan N.F."/>
            <person name="Baker D."/>
            <person name="Gharbi K."/>
            <person name="Hall N."/>
            <person name="Watson M."/>
            <person name="Adriaenssens E.M."/>
            <person name="Foster-Nyarko E."/>
            <person name="Jarju S."/>
            <person name="Secka A."/>
            <person name="Antonio M."/>
            <person name="Oren A."/>
            <person name="Chaudhuri R.R."/>
            <person name="La Ragione R."/>
            <person name="Hildebrand F."/>
            <person name="Pallen M.J."/>
        </authorList>
    </citation>
    <scope>NUCLEOTIDE SEQUENCE</scope>
    <source>
        <strain evidence="6">7318</strain>
    </source>
</reference>
<dbReference type="GO" id="GO:0006412">
    <property type="term" value="P:translation"/>
    <property type="evidence" value="ECO:0007669"/>
    <property type="project" value="UniProtKB-UniRule"/>
</dbReference>
<comment type="function">
    <text evidence="5">Forms part of the ribosomal stalk, playing a central role in the interaction of the ribosome with GTP-bound translation factors.</text>
</comment>
<dbReference type="GO" id="GO:0070180">
    <property type="term" value="F:large ribosomal subunit rRNA binding"/>
    <property type="evidence" value="ECO:0007669"/>
    <property type="project" value="UniProtKB-UniRule"/>
</dbReference>
<comment type="caution">
    <text evidence="6">The sequence shown here is derived from an EMBL/GenBank/DDBJ whole genome shotgun (WGS) entry which is preliminary data.</text>
</comment>
<evidence type="ECO:0000313" key="7">
    <source>
        <dbReference type="Proteomes" id="UP000780768"/>
    </source>
</evidence>
<dbReference type="Pfam" id="PF00466">
    <property type="entry name" value="Ribosomal_L10"/>
    <property type="match status" value="1"/>
</dbReference>
<dbReference type="InterPro" id="IPR043141">
    <property type="entry name" value="Ribosomal_uL10-like_sf"/>
</dbReference>
<dbReference type="PANTHER" id="PTHR11560">
    <property type="entry name" value="39S RIBOSOMAL PROTEIN L10, MITOCHONDRIAL"/>
    <property type="match status" value="1"/>
</dbReference>
<comment type="similarity">
    <text evidence="1 5">Belongs to the universal ribosomal protein uL10 family.</text>
</comment>
<organism evidence="6 7">
    <name type="scientific">Megamonas hypermegale</name>
    <dbReference type="NCBI Taxonomy" id="158847"/>
    <lineage>
        <taxon>Bacteria</taxon>
        <taxon>Bacillati</taxon>
        <taxon>Bacillota</taxon>
        <taxon>Negativicutes</taxon>
        <taxon>Selenomonadales</taxon>
        <taxon>Selenomonadaceae</taxon>
        <taxon>Megamonas</taxon>
    </lineage>
</organism>
<evidence type="ECO:0000313" key="6">
    <source>
        <dbReference type="EMBL" id="HJF84735.1"/>
    </source>
</evidence>
<dbReference type="InterPro" id="IPR022973">
    <property type="entry name" value="Ribosomal_uL10_bac"/>
</dbReference>
<sequence length="180" mass="19213">MANIRPEKQAAVASLKEQLSTAKGVVLTGYKGLTVAQDMKLRAKFREAGVSYHVVKNTMVRIAANEIGLEGLDPVLNGTTAIAVSAEDAVAPAKVVYDFIKENKLEKTEVLTIKLGVVEGKVISVDEVKALASLPPREVLIAKVLGSMQAPISGMVNVLQGTIRNMVYVLDAIRAQKESA</sequence>
<evidence type="ECO:0000256" key="4">
    <source>
        <dbReference type="ARBA" id="ARBA00035202"/>
    </source>
</evidence>
<keyword evidence="5" id="KW-0694">RNA-binding</keyword>
<evidence type="ECO:0000256" key="1">
    <source>
        <dbReference type="ARBA" id="ARBA00008889"/>
    </source>
</evidence>
<dbReference type="CDD" id="cd05797">
    <property type="entry name" value="Ribosomal_L10"/>
    <property type="match status" value="1"/>
</dbReference>
<dbReference type="Gene3D" id="3.30.70.1730">
    <property type="match status" value="1"/>
</dbReference>
<dbReference type="AlphaFoldDB" id="A0A921L7B5"/>